<dbReference type="InterPro" id="IPR036866">
    <property type="entry name" value="RibonucZ/Hydroxyglut_hydro"/>
</dbReference>
<comment type="caution">
    <text evidence="1">The sequence shown here is derived from an EMBL/GenBank/DDBJ whole genome shotgun (WGS) entry which is preliminary data.</text>
</comment>
<proteinExistence type="predicted"/>
<evidence type="ECO:0000313" key="2">
    <source>
        <dbReference type="Proteomes" id="UP000176498"/>
    </source>
</evidence>
<accession>A0A1G1XQ87</accession>
<sequence length="267" mass="29755">MQILFTHYHWDHTQGLPLGPLTFIKPIPITIWGTVDEGIGPRDVLAASMKRPFFPVDFSEVASHFSFRKIEHPNTQVILIHPEGGIKQMAVDQFESFDGKPLPIGKDGRKYAKSECLVIRMMKSFHPEKTISYRFEEGPTGKVFVLLTDHENQDGVPTGMKAFLKGADLLAMDSQYSRAKYEKQTAGFGHGTPDYCVRVALEVGAKSLGLTHHDPGSTDEEVKKILEEAKTAQAEIANAIKQKDAKAVISLTPERIFACQDYQTVIL</sequence>
<gene>
    <name evidence="1" type="ORF">A2Y82_02690</name>
</gene>
<reference evidence="1 2" key="1">
    <citation type="journal article" date="2016" name="Nat. Commun.">
        <title>Thousands of microbial genomes shed light on interconnected biogeochemical processes in an aquifer system.</title>
        <authorList>
            <person name="Anantharaman K."/>
            <person name="Brown C.T."/>
            <person name="Hug L.A."/>
            <person name="Sharon I."/>
            <person name="Castelle C.J."/>
            <person name="Probst A.J."/>
            <person name="Thomas B.C."/>
            <person name="Singh A."/>
            <person name="Wilkins M.J."/>
            <person name="Karaoz U."/>
            <person name="Brodie E.L."/>
            <person name="Williams K.H."/>
            <person name="Hubbard S.S."/>
            <person name="Banfield J.F."/>
        </authorList>
    </citation>
    <scope>NUCLEOTIDE SEQUENCE [LARGE SCALE GENOMIC DNA]</scope>
</reference>
<dbReference type="Gene3D" id="3.60.15.10">
    <property type="entry name" value="Ribonuclease Z/Hydroxyacylglutathione hydrolase-like"/>
    <property type="match status" value="1"/>
</dbReference>
<dbReference type="Proteomes" id="UP000176498">
    <property type="component" value="Unassembled WGS sequence"/>
</dbReference>
<name>A0A1G1XQ87_9BACT</name>
<dbReference type="EMBL" id="MHHZ01000014">
    <property type="protein sequence ID" value="OGY41760.1"/>
    <property type="molecule type" value="Genomic_DNA"/>
</dbReference>
<dbReference type="AlphaFoldDB" id="A0A1G1XQ87"/>
<organism evidence="1 2">
    <name type="scientific">Candidatus Buchananbacteria bacterium RBG_13_36_9</name>
    <dbReference type="NCBI Taxonomy" id="1797530"/>
    <lineage>
        <taxon>Bacteria</taxon>
        <taxon>Candidatus Buchananiibacteriota</taxon>
    </lineage>
</organism>
<evidence type="ECO:0000313" key="1">
    <source>
        <dbReference type="EMBL" id="OGY41760.1"/>
    </source>
</evidence>
<dbReference type="SUPFAM" id="SSF56281">
    <property type="entry name" value="Metallo-hydrolase/oxidoreductase"/>
    <property type="match status" value="1"/>
</dbReference>
<protein>
    <submittedName>
        <fullName evidence="1">Uncharacterized protein</fullName>
    </submittedName>
</protein>